<dbReference type="EMBL" id="BGPR01103918">
    <property type="protein sequence ID" value="GBM67922.1"/>
    <property type="molecule type" value="Genomic_DNA"/>
</dbReference>
<proteinExistence type="predicted"/>
<sequence>MLGKSIWLQVVSKMSHCIVKQETNIVAEKPPPANEEPIQSNLQKLIFFTENPGNKLPSGLHVNTEVMADTLNILSLVENSFDHQEHPISNEK</sequence>
<comment type="caution">
    <text evidence="1">The sequence shown here is derived from an EMBL/GenBank/DDBJ whole genome shotgun (WGS) entry which is preliminary data.</text>
</comment>
<evidence type="ECO:0000313" key="1">
    <source>
        <dbReference type="EMBL" id="GBM67922.1"/>
    </source>
</evidence>
<dbReference type="Proteomes" id="UP000499080">
    <property type="component" value="Unassembled WGS sequence"/>
</dbReference>
<organism evidence="1 3">
    <name type="scientific">Araneus ventricosus</name>
    <name type="common">Orbweaver spider</name>
    <name type="synonym">Epeira ventricosa</name>
    <dbReference type="NCBI Taxonomy" id="182803"/>
    <lineage>
        <taxon>Eukaryota</taxon>
        <taxon>Metazoa</taxon>
        <taxon>Ecdysozoa</taxon>
        <taxon>Arthropoda</taxon>
        <taxon>Chelicerata</taxon>
        <taxon>Arachnida</taxon>
        <taxon>Araneae</taxon>
        <taxon>Araneomorphae</taxon>
        <taxon>Entelegynae</taxon>
        <taxon>Araneoidea</taxon>
        <taxon>Araneidae</taxon>
        <taxon>Araneus</taxon>
    </lineage>
</organism>
<name>A0A4Y2HRM1_ARAVE</name>
<protein>
    <submittedName>
        <fullName evidence="1">Uncharacterized protein</fullName>
    </submittedName>
</protein>
<reference evidence="1 3" key="1">
    <citation type="journal article" date="2019" name="Sci. Rep.">
        <title>Orb-weaving spider Araneus ventricosus genome elucidates the spidroin gene catalogue.</title>
        <authorList>
            <person name="Kono N."/>
            <person name="Nakamura H."/>
            <person name="Ohtoshi R."/>
            <person name="Moran D.A.P."/>
            <person name="Shinohara A."/>
            <person name="Yoshida Y."/>
            <person name="Fujiwara M."/>
            <person name="Mori M."/>
            <person name="Tomita M."/>
            <person name="Arakawa K."/>
        </authorList>
    </citation>
    <scope>NUCLEOTIDE SEQUENCE [LARGE SCALE GENOMIC DNA]</scope>
</reference>
<dbReference type="AlphaFoldDB" id="A0A4Y2HRM1"/>
<gene>
    <name evidence="1" type="ORF">AVEN_174970_1</name>
    <name evidence="2" type="ORF">AVEN_38872_1</name>
</gene>
<evidence type="ECO:0000313" key="2">
    <source>
        <dbReference type="EMBL" id="GBO25469.1"/>
    </source>
</evidence>
<keyword evidence="3" id="KW-1185">Reference proteome</keyword>
<evidence type="ECO:0000313" key="3">
    <source>
        <dbReference type="Proteomes" id="UP000499080"/>
    </source>
</evidence>
<dbReference type="EMBL" id="BGPR01048465">
    <property type="protein sequence ID" value="GBO25469.1"/>
    <property type="molecule type" value="Genomic_DNA"/>
</dbReference>
<accession>A0A4Y2HRM1</accession>